<evidence type="ECO:0000313" key="1">
    <source>
        <dbReference type="EMBL" id="CAH3021353.1"/>
    </source>
</evidence>
<reference evidence="1 2" key="1">
    <citation type="submission" date="2022-05" db="EMBL/GenBank/DDBJ databases">
        <authorList>
            <consortium name="Genoscope - CEA"/>
            <person name="William W."/>
        </authorList>
    </citation>
    <scope>NUCLEOTIDE SEQUENCE [LARGE SCALE GENOMIC DNA]</scope>
</reference>
<dbReference type="EMBL" id="CALNXI010000179">
    <property type="protein sequence ID" value="CAH3021353.1"/>
    <property type="molecule type" value="Genomic_DNA"/>
</dbReference>
<dbReference type="Proteomes" id="UP001159427">
    <property type="component" value="Unassembled WGS sequence"/>
</dbReference>
<gene>
    <name evidence="1" type="ORF">PEVE_00010996</name>
</gene>
<keyword evidence="2" id="KW-1185">Reference proteome</keyword>
<evidence type="ECO:0000313" key="2">
    <source>
        <dbReference type="Proteomes" id="UP001159427"/>
    </source>
</evidence>
<proteinExistence type="predicted"/>
<protein>
    <submittedName>
        <fullName evidence="1">Uncharacterized protein</fullName>
    </submittedName>
</protein>
<sequence>MHCHNLLGSGALHAIVCWRHIICREALISRVDYLSNSHNQNIDWKLHPTVFLWVSQTLFVPDIDLFASRLNFETKSYISWFPDADALGILNFVCPSFSLLGRVPRKLKLGEVSDALIIAPCLPTAHWYPQLPELLVQRPALVPQWETLLPLPQEDVLHPLREMIRLTAWHFTEIAWRSEEFLRGQPIMCSSLGDPKQYSTVWKVFLLLV</sequence>
<name>A0ABN8LXG0_9CNID</name>
<organism evidence="1 2">
    <name type="scientific">Porites evermanni</name>
    <dbReference type="NCBI Taxonomy" id="104178"/>
    <lineage>
        <taxon>Eukaryota</taxon>
        <taxon>Metazoa</taxon>
        <taxon>Cnidaria</taxon>
        <taxon>Anthozoa</taxon>
        <taxon>Hexacorallia</taxon>
        <taxon>Scleractinia</taxon>
        <taxon>Fungiina</taxon>
        <taxon>Poritidae</taxon>
        <taxon>Porites</taxon>
    </lineage>
</organism>
<accession>A0ABN8LXG0</accession>
<comment type="caution">
    <text evidence="1">The sequence shown here is derived from an EMBL/GenBank/DDBJ whole genome shotgun (WGS) entry which is preliminary data.</text>
</comment>